<reference evidence="5" key="1">
    <citation type="submission" date="2017-02" db="UniProtKB">
        <authorList>
            <consortium name="WormBaseParasite"/>
        </authorList>
    </citation>
    <scope>IDENTIFICATION</scope>
</reference>
<dbReference type="EMBL" id="UYRR01033283">
    <property type="protein sequence ID" value="VDK58363.1"/>
    <property type="molecule type" value="Genomic_DNA"/>
</dbReference>
<evidence type="ECO:0000259" key="2">
    <source>
        <dbReference type="PROSITE" id="PS50004"/>
    </source>
</evidence>
<name>A0A0M3K8F3_ANISI</name>
<evidence type="ECO:0000313" key="5">
    <source>
        <dbReference type="WBParaSite" id="ASIM_0001724401-mRNA-1"/>
    </source>
</evidence>
<dbReference type="GO" id="GO:0071539">
    <property type="term" value="P:protein localization to centrosome"/>
    <property type="evidence" value="ECO:0007669"/>
    <property type="project" value="TreeGrafter"/>
</dbReference>
<dbReference type="Gene3D" id="2.60.40.150">
    <property type="entry name" value="C2 domain"/>
    <property type="match status" value="1"/>
</dbReference>
<protein>
    <submittedName>
        <fullName evidence="5">C2 domain-containing protein</fullName>
    </submittedName>
</protein>
<dbReference type="GO" id="GO:0005814">
    <property type="term" value="C:centriole"/>
    <property type="evidence" value="ECO:0007669"/>
    <property type="project" value="TreeGrafter"/>
</dbReference>
<dbReference type="WBParaSite" id="ASIM_0001724401-mRNA-1">
    <property type="protein sequence ID" value="ASIM_0001724401-mRNA-1"/>
    <property type="gene ID" value="ASIM_0001724401"/>
</dbReference>
<dbReference type="SMART" id="SM00239">
    <property type="entry name" value="C2"/>
    <property type="match status" value="1"/>
</dbReference>
<dbReference type="InterPro" id="IPR035892">
    <property type="entry name" value="C2_domain_sf"/>
</dbReference>
<feature type="compositionally biased region" description="Basic and acidic residues" evidence="1">
    <location>
        <begin position="206"/>
        <end position="226"/>
    </location>
</feature>
<feature type="compositionally biased region" description="Low complexity" evidence="1">
    <location>
        <begin position="265"/>
        <end position="284"/>
    </location>
</feature>
<dbReference type="InterPro" id="IPR000008">
    <property type="entry name" value="C2_dom"/>
</dbReference>
<dbReference type="CDD" id="cd00030">
    <property type="entry name" value="C2"/>
    <property type="match status" value="1"/>
</dbReference>
<gene>
    <name evidence="3" type="ORF">ASIM_LOCUS16651</name>
</gene>
<evidence type="ECO:0000256" key="1">
    <source>
        <dbReference type="SAM" id="MobiDB-lite"/>
    </source>
</evidence>
<feature type="domain" description="C2" evidence="2">
    <location>
        <begin position="294"/>
        <end position="416"/>
    </location>
</feature>
<dbReference type="PANTHER" id="PTHR21254:SF1">
    <property type="entry name" value="C2 DOMAIN-CONTAINING PROTEIN 3"/>
    <property type="match status" value="1"/>
</dbReference>
<evidence type="ECO:0000313" key="4">
    <source>
        <dbReference type="Proteomes" id="UP000267096"/>
    </source>
</evidence>
<feature type="compositionally biased region" description="Polar residues" evidence="1">
    <location>
        <begin position="294"/>
        <end position="306"/>
    </location>
</feature>
<feature type="compositionally biased region" description="Polar residues" evidence="1">
    <location>
        <begin position="235"/>
        <end position="248"/>
    </location>
</feature>
<feature type="region of interest" description="Disordered" evidence="1">
    <location>
        <begin position="188"/>
        <end position="306"/>
    </location>
</feature>
<sequence length="500" mass="57248">MVSAELIEAANVNRILKDVTFVRIYLDSVYMNDLNNECIDVLIKSRSLFGFVLEYEFPSLDYVSTSLKARVRINAKSFNSNAIHFRHRRVVRVKMHPNIVNCWTNRSLQMTIYARLNTLGKYSIKLLGRCTLHLDQLVRPPFVICRHLTFEGPGFCGTALIRIDLGSHIKSLMEYLEMMRDGDRMIEEEERLRRTSANRSRSRTRSKSESRWHGSGSERSRSESESYSRPCSRNGYVSSRPSSLTRQQRVPFKSLTHQQDKPRHSSSSPFNDISSSNQPSSINNRPLISPPPIQMSSPHLSPKLTDNPNTYRIILTVHSARRLPIFYAPRGEAVAPSTYVTVNGADGRMLSSSVRASTLRPEWNWTESFDVPKDRRNLIVKLWRKSVTGSDRVIGFVSIPLPPSKSITENEYEMSDLGVAEQTPLITMSIMKCDDNEMSNEKMFETSSQMALPIPSGRRPLLCRSPSPTIDRMSREEISERLRKNLSELEMMMAELRYSQ</sequence>
<keyword evidence="4" id="KW-1185">Reference proteome</keyword>
<dbReference type="AlphaFoldDB" id="A0A0M3K8F3"/>
<dbReference type="PANTHER" id="PTHR21254">
    <property type="entry name" value="C2 DOMAIN-CONTAINING PROTEIN 3"/>
    <property type="match status" value="1"/>
</dbReference>
<feature type="compositionally biased region" description="Basic residues" evidence="1">
    <location>
        <begin position="194"/>
        <end position="205"/>
    </location>
</feature>
<dbReference type="SUPFAM" id="SSF49562">
    <property type="entry name" value="C2 domain (Calcium/lipid-binding domain, CaLB)"/>
    <property type="match status" value="1"/>
</dbReference>
<dbReference type="PROSITE" id="PS50004">
    <property type="entry name" value="C2"/>
    <property type="match status" value="1"/>
</dbReference>
<dbReference type="GO" id="GO:0034451">
    <property type="term" value="C:centriolar satellite"/>
    <property type="evidence" value="ECO:0007669"/>
    <property type="project" value="TreeGrafter"/>
</dbReference>
<evidence type="ECO:0000313" key="3">
    <source>
        <dbReference type="EMBL" id="VDK58363.1"/>
    </source>
</evidence>
<organism evidence="5">
    <name type="scientific">Anisakis simplex</name>
    <name type="common">Herring worm</name>
    <dbReference type="NCBI Taxonomy" id="6269"/>
    <lineage>
        <taxon>Eukaryota</taxon>
        <taxon>Metazoa</taxon>
        <taxon>Ecdysozoa</taxon>
        <taxon>Nematoda</taxon>
        <taxon>Chromadorea</taxon>
        <taxon>Rhabditida</taxon>
        <taxon>Spirurina</taxon>
        <taxon>Ascaridomorpha</taxon>
        <taxon>Ascaridoidea</taxon>
        <taxon>Anisakidae</taxon>
        <taxon>Anisakis</taxon>
        <taxon>Anisakis simplex complex</taxon>
    </lineage>
</organism>
<proteinExistence type="predicted"/>
<dbReference type="OrthoDB" id="5865320at2759"/>
<dbReference type="GO" id="GO:0060271">
    <property type="term" value="P:cilium assembly"/>
    <property type="evidence" value="ECO:0007669"/>
    <property type="project" value="TreeGrafter"/>
</dbReference>
<reference evidence="3 4" key="2">
    <citation type="submission" date="2018-11" db="EMBL/GenBank/DDBJ databases">
        <authorList>
            <consortium name="Pathogen Informatics"/>
        </authorList>
    </citation>
    <scope>NUCLEOTIDE SEQUENCE [LARGE SCALE GENOMIC DNA]</scope>
</reference>
<accession>A0A0M3K8F3</accession>
<dbReference type="Pfam" id="PF00168">
    <property type="entry name" value="C2"/>
    <property type="match status" value="1"/>
</dbReference>
<dbReference type="Proteomes" id="UP000267096">
    <property type="component" value="Unassembled WGS sequence"/>
</dbReference>
<dbReference type="GO" id="GO:0061511">
    <property type="term" value="P:centriole elongation"/>
    <property type="evidence" value="ECO:0007669"/>
    <property type="project" value="TreeGrafter"/>
</dbReference>